<gene>
    <name evidence="1" type="ORF">P8V03_09650</name>
</gene>
<accession>A0ABU4JTI1</accession>
<sequence>MNDHLKEIERFLLDHDMKLGKNKTTSNKLLSKLNRKSLISRSMRCVYRVDNFIVKTSSDATGSRLPVGADQCLNEFNIYNSTDKRLEHFREIFCPVYAIYESRFLYLTIHKLLTPLSTKDDSDETIYSFINSGRKFSNESKFFHILENFKSTWVTKSPELQHEYSKISTFGHDENNNLYVLDYGML</sequence>
<evidence type="ECO:0000313" key="1">
    <source>
        <dbReference type="EMBL" id="MDW8801417.1"/>
    </source>
</evidence>
<keyword evidence="2" id="KW-1185">Reference proteome</keyword>
<comment type="caution">
    <text evidence="1">The sequence shown here is derived from an EMBL/GenBank/DDBJ whole genome shotgun (WGS) entry which is preliminary data.</text>
</comment>
<name>A0ABU4JTI1_9CLOT</name>
<dbReference type="RefSeq" id="WP_318798004.1">
    <property type="nucleotide sequence ID" value="NZ_JARUJP010000009.1"/>
</dbReference>
<dbReference type="EMBL" id="JARUJP010000009">
    <property type="protein sequence ID" value="MDW8801417.1"/>
    <property type="molecule type" value="Genomic_DNA"/>
</dbReference>
<proteinExistence type="predicted"/>
<dbReference type="Proteomes" id="UP001281656">
    <property type="component" value="Unassembled WGS sequence"/>
</dbReference>
<reference evidence="1 2" key="1">
    <citation type="submission" date="2023-04" db="EMBL/GenBank/DDBJ databases">
        <title>Clostridium tannerae sp. nov., isolated from the fecal material of an alpaca.</title>
        <authorList>
            <person name="Miller S."/>
            <person name="Hendry M."/>
            <person name="King J."/>
            <person name="Sankaranarayanan K."/>
            <person name="Lawson P.A."/>
        </authorList>
    </citation>
    <scope>NUCLEOTIDE SEQUENCE [LARGE SCALE GENOMIC DNA]</scope>
    <source>
        <strain evidence="1 2">A1-XYC3</strain>
    </source>
</reference>
<evidence type="ECO:0000313" key="2">
    <source>
        <dbReference type="Proteomes" id="UP001281656"/>
    </source>
</evidence>
<protein>
    <submittedName>
        <fullName evidence="1">Uncharacterized protein</fullName>
    </submittedName>
</protein>
<organism evidence="1 2">
    <name type="scientific">Clostridium tanneri</name>
    <dbReference type="NCBI Taxonomy" id="3037988"/>
    <lineage>
        <taxon>Bacteria</taxon>
        <taxon>Bacillati</taxon>
        <taxon>Bacillota</taxon>
        <taxon>Clostridia</taxon>
        <taxon>Eubacteriales</taxon>
        <taxon>Clostridiaceae</taxon>
        <taxon>Clostridium</taxon>
    </lineage>
</organism>